<sequence length="55" mass="6423">MDFNEELLSTDLLALRSEILDPICTHPHRRGIWTHLHKTRKQIGNDVQERGSSRT</sequence>
<evidence type="ECO:0000313" key="1">
    <source>
        <dbReference type="EMBL" id="JAH18009.1"/>
    </source>
</evidence>
<reference evidence="1" key="2">
    <citation type="journal article" date="2015" name="Fish Shellfish Immunol.">
        <title>Early steps in the European eel (Anguilla anguilla)-Vibrio vulnificus interaction in the gills: Role of the RtxA13 toxin.</title>
        <authorList>
            <person name="Callol A."/>
            <person name="Pajuelo D."/>
            <person name="Ebbesson L."/>
            <person name="Teles M."/>
            <person name="MacKenzie S."/>
            <person name="Amaro C."/>
        </authorList>
    </citation>
    <scope>NUCLEOTIDE SEQUENCE</scope>
</reference>
<proteinExistence type="predicted"/>
<dbReference type="EMBL" id="GBXM01090568">
    <property type="protein sequence ID" value="JAH18009.1"/>
    <property type="molecule type" value="Transcribed_RNA"/>
</dbReference>
<dbReference type="AlphaFoldDB" id="A0A0E9QME0"/>
<reference evidence="1" key="1">
    <citation type="submission" date="2014-11" db="EMBL/GenBank/DDBJ databases">
        <authorList>
            <person name="Amaro Gonzalez C."/>
        </authorList>
    </citation>
    <scope>NUCLEOTIDE SEQUENCE</scope>
</reference>
<protein>
    <submittedName>
        <fullName evidence="1">Uncharacterized protein</fullName>
    </submittedName>
</protein>
<accession>A0A0E9QME0</accession>
<organism evidence="1">
    <name type="scientific">Anguilla anguilla</name>
    <name type="common">European freshwater eel</name>
    <name type="synonym">Muraena anguilla</name>
    <dbReference type="NCBI Taxonomy" id="7936"/>
    <lineage>
        <taxon>Eukaryota</taxon>
        <taxon>Metazoa</taxon>
        <taxon>Chordata</taxon>
        <taxon>Craniata</taxon>
        <taxon>Vertebrata</taxon>
        <taxon>Euteleostomi</taxon>
        <taxon>Actinopterygii</taxon>
        <taxon>Neopterygii</taxon>
        <taxon>Teleostei</taxon>
        <taxon>Anguilliformes</taxon>
        <taxon>Anguillidae</taxon>
        <taxon>Anguilla</taxon>
    </lineage>
</organism>
<name>A0A0E9QME0_ANGAN</name>